<proteinExistence type="predicted"/>
<dbReference type="PANTHER" id="PTHR33400">
    <property type="entry name" value="ZINC FINGER CCCH DOMAIN-CONTAINING PROTEIN 6-RELATED"/>
    <property type="match status" value="1"/>
</dbReference>
<dbReference type="Proteomes" id="UP000436088">
    <property type="component" value="Unassembled WGS sequence"/>
</dbReference>
<evidence type="ECO:0000313" key="3">
    <source>
        <dbReference type="EMBL" id="KAE8720703.1"/>
    </source>
</evidence>
<dbReference type="EMBL" id="VEPZ02000690">
    <property type="protein sequence ID" value="KAE8720703.1"/>
    <property type="molecule type" value="Genomic_DNA"/>
</dbReference>
<keyword evidence="1" id="KW-0238">DNA-binding</keyword>
<gene>
    <name evidence="3" type="ORF">F3Y22_tig00018586pilonHSYRG00105</name>
</gene>
<dbReference type="AlphaFoldDB" id="A0A6A3BVD6"/>
<dbReference type="PANTHER" id="PTHR33400:SF2">
    <property type="entry name" value="ZINC FINGER CCCH DOMAIN-CONTAINING PROTEIN 6"/>
    <property type="match status" value="1"/>
</dbReference>
<sequence length="332" mass="35723">MPSAKGFVTKKGLSNAVLARDIHFQQGEFTRARVVANTRFYAASNCNSIEDSPSQVGLGGQDHLRAKASSVSHLIGAAVDDILPPGFEEAHSTNHLQINLLEIPVIKWRCPLRFVLDLNWQVVAGEESKEVEVQNQREPFGFSRHRNCQYNDQQTPQIPITPIEDEDAAIETPLNSQPQMLPPAAGMVLNVEPGVAAINQINEPGNMIDLELLVKVLSNPGLIEKLITDYEAASGAQNLTESSSPLVPSPDPPPPVNHSNPVPTHIYRTGNGTASLSATYGGAFYAQPYGVGVGPSNKQGPIPSVHPPSPAPAPAVGLTQTKDLNYYKNLIQ</sequence>
<protein>
    <submittedName>
        <fullName evidence="3">Mitochondrial</fullName>
    </submittedName>
</protein>
<name>A0A6A3BVD6_HIBSY</name>
<feature type="compositionally biased region" description="Pro residues" evidence="2">
    <location>
        <begin position="247"/>
        <end position="256"/>
    </location>
</feature>
<keyword evidence="4" id="KW-1185">Reference proteome</keyword>
<feature type="region of interest" description="Disordered" evidence="2">
    <location>
        <begin position="237"/>
        <end position="258"/>
    </location>
</feature>
<dbReference type="GO" id="GO:0003677">
    <property type="term" value="F:DNA binding"/>
    <property type="evidence" value="ECO:0007669"/>
    <property type="project" value="UniProtKB-KW"/>
</dbReference>
<reference evidence="3" key="1">
    <citation type="submission" date="2019-09" db="EMBL/GenBank/DDBJ databases">
        <title>Draft genome information of white flower Hibiscus syriacus.</title>
        <authorList>
            <person name="Kim Y.-M."/>
        </authorList>
    </citation>
    <scope>NUCLEOTIDE SEQUENCE [LARGE SCALE GENOMIC DNA]</scope>
    <source>
        <strain evidence="3">YM2019G1</strain>
    </source>
</reference>
<evidence type="ECO:0000256" key="1">
    <source>
        <dbReference type="ARBA" id="ARBA00023125"/>
    </source>
</evidence>
<organism evidence="3 4">
    <name type="scientific">Hibiscus syriacus</name>
    <name type="common">Rose of Sharon</name>
    <dbReference type="NCBI Taxonomy" id="106335"/>
    <lineage>
        <taxon>Eukaryota</taxon>
        <taxon>Viridiplantae</taxon>
        <taxon>Streptophyta</taxon>
        <taxon>Embryophyta</taxon>
        <taxon>Tracheophyta</taxon>
        <taxon>Spermatophyta</taxon>
        <taxon>Magnoliopsida</taxon>
        <taxon>eudicotyledons</taxon>
        <taxon>Gunneridae</taxon>
        <taxon>Pentapetalae</taxon>
        <taxon>rosids</taxon>
        <taxon>malvids</taxon>
        <taxon>Malvales</taxon>
        <taxon>Malvaceae</taxon>
        <taxon>Malvoideae</taxon>
        <taxon>Hibiscus</taxon>
    </lineage>
</organism>
<evidence type="ECO:0000256" key="2">
    <source>
        <dbReference type="SAM" id="MobiDB-lite"/>
    </source>
</evidence>
<accession>A0A6A3BVD6</accession>
<evidence type="ECO:0000313" key="4">
    <source>
        <dbReference type="Proteomes" id="UP000436088"/>
    </source>
</evidence>
<comment type="caution">
    <text evidence="3">The sequence shown here is derived from an EMBL/GenBank/DDBJ whole genome shotgun (WGS) entry which is preliminary data.</text>
</comment>